<evidence type="ECO:0000256" key="2">
    <source>
        <dbReference type="SAM" id="Phobius"/>
    </source>
</evidence>
<accession>A0A7W8DL98</accession>
<gene>
    <name evidence="3" type="ORF">HNQ65_003405</name>
</gene>
<dbReference type="GO" id="GO:0005886">
    <property type="term" value="C:plasma membrane"/>
    <property type="evidence" value="ECO:0007669"/>
    <property type="project" value="UniProtKB-SubCell"/>
</dbReference>
<dbReference type="AlphaFoldDB" id="A0A7W8DL98"/>
<keyword evidence="2" id="KW-1133">Transmembrane helix</keyword>
<dbReference type="Proteomes" id="UP000590740">
    <property type="component" value="Unassembled WGS sequence"/>
</dbReference>
<protein>
    <recommendedName>
        <fullName evidence="5">Cardiolipin synthase N-terminal domain-containing protein</fullName>
    </recommendedName>
</protein>
<dbReference type="RefSeq" id="WP_184340995.1">
    <property type="nucleotide sequence ID" value="NZ_JACHIG010000007.1"/>
</dbReference>
<sequence length="100" mass="11344">MPEFKFISSDPFWITAWILYALIYCAVLAYLLNRRRFGTQERILWFLVTTFAPVIGIVLFLLISEDDKVPGNAPKSRAPLSDTSGTPWQNNPGHTKDPTS</sequence>
<keyword evidence="4" id="KW-1185">Reference proteome</keyword>
<reference evidence="3 4" key="1">
    <citation type="submission" date="2020-08" db="EMBL/GenBank/DDBJ databases">
        <title>Genomic Encyclopedia of Type Strains, Phase IV (KMG-IV): sequencing the most valuable type-strain genomes for metagenomic binning, comparative biology and taxonomic classification.</title>
        <authorList>
            <person name="Goeker M."/>
        </authorList>
    </citation>
    <scope>NUCLEOTIDE SEQUENCE [LARGE SCALE GENOMIC DNA]</scope>
    <source>
        <strain evidence="3 4">DSM 12252</strain>
    </source>
</reference>
<name>A0A7W8DL98_9BACT</name>
<organism evidence="3 4">
    <name type="scientific">Prosthecobacter vanneervenii</name>
    <dbReference type="NCBI Taxonomy" id="48466"/>
    <lineage>
        <taxon>Bacteria</taxon>
        <taxon>Pseudomonadati</taxon>
        <taxon>Verrucomicrobiota</taxon>
        <taxon>Verrucomicrobiia</taxon>
        <taxon>Verrucomicrobiales</taxon>
        <taxon>Verrucomicrobiaceae</taxon>
        <taxon>Prosthecobacter</taxon>
    </lineage>
</organism>
<comment type="caution">
    <text evidence="3">The sequence shown here is derived from an EMBL/GenBank/DDBJ whole genome shotgun (WGS) entry which is preliminary data.</text>
</comment>
<evidence type="ECO:0008006" key="5">
    <source>
        <dbReference type="Google" id="ProtNLM"/>
    </source>
</evidence>
<evidence type="ECO:0000313" key="4">
    <source>
        <dbReference type="Proteomes" id="UP000590740"/>
    </source>
</evidence>
<keyword evidence="2" id="KW-0812">Transmembrane</keyword>
<feature type="transmembrane region" description="Helical" evidence="2">
    <location>
        <begin position="44"/>
        <end position="63"/>
    </location>
</feature>
<evidence type="ECO:0000313" key="3">
    <source>
        <dbReference type="EMBL" id="MBB5033815.1"/>
    </source>
</evidence>
<proteinExistence type="predicted"/>
<feature type="region of interest" description="Disordered" evidence="1">
    <location>
        <begin position="71"/>
        <end position="100"/>
    </location>
</feature>
<dbReference type="EMBL" id="JACHIG010000007">
    <property type="protein sequence ID" value="MBB5033815.1"/>
    <property type="molecule type" value="Genomic_DNA"/>
</dbReference>
<feature type="transmembrane region" description="Helical" evidence="2">
    <location>
        <begin position="12"/>
        <end position="32"/>
    </location>
</feature>
<feature type="compositionally biased region" description="Polar residues" evidence="1">
    <location>
        <begin position="81"/>
        <end position="93"/>
    </location>
</feature>
<evidence type="ECO:0000256" key="1">
    <source>
        <dbReference type="SAM" id="MobiDB-lite"/>
    </source>
</evidence>
<keyword evidence="2" id="KW-0472">Membrane</keyword>